<evidence type="ECO:0000313" key="3">
    <source>
        <dbReference type="EMBL" id="KAB2335089.1"/>
    </source>
</evidence>
<gene>
    <name evidence="3" type="ORF">F7732_00505</name>
</gene>
<feature type="domain" description="Siphovirus-type tail component C-terminal" evidence="2">
    <location>
        <begin position="405"/>
        <end position="484"/>
    </location>
</feature>
<feature type="domain" description="Siphovirus-type tail component RIFT-related" evidence="1">
    <location>
        <begin position="21"/>
        <end position="122"/>
    </location>
</feature>
<sequence>MLSNGFSFNGERKDFVMTISKKRTYWPPIQRSLLDIPKVPGSRLMHSKIGVRELSIDIEVEGVSQEDLRKRAEELARWLITDEPAPLVFDDERDRTYFALVEGEFDPTELVMRGYGTIRFICPDPYKYSDIKSIRLFPNPSAIIQNVEVMGNIETYPVTRVEVQKKLNFFALVTGDDYLQIGEDAEVDQTIVDPETLVFSDNMATTTGWGQATYVDNGYIAGNIISNGSSFIPETYGTVIKPPQWQGPSVKKSISKALEDFRAEALVEIENRGSRTGMLEIYFLGSSNQTIAKIGIEDRQAVKENVIAKARIGDSDSGRWIATEEARQPEWWTNFKGMLRIQRKDKRWTVYFSPIDAKGEHTYPRGSDGSLTYFDVAGEFDEPITQVQVAFRIYPETERAGMKVNDLKIWELNKQPVNYIIYVANAGDVLEFDHYKNTIKKNGELLLGLKDFASNFFALKPGKNPVSFLPSDAGIVTVSFRERYL</sequence>
<dbReference type="EMBL" id="WBOT01000001">
    <property type="protein sequence ID" value="KAB2335089.1"/>
    <property type="molecule type" value="Genomic_DNA"/>
</dbReference>
<comment type="caution">
    <text evidence="3">The sequence shown here is derived from an EMBL/GenBank/DDBJ whole genome shotgun (WGS) entry which is preliminary data.</text>
</comment>
<proteinExistence type="predicted"/>
<evidence type="ECO:0008006" key="5">
    <source>
        <dbReference type="Google" id="ProtNLM"/>
    </source>
</evidence>
<accession>A0A7V7RPE3</accession>
<dbReference type="AlphaFoldDB" id="A0A7V7RPE3"/>
<evidence type="ECO:0000259" key="1">
    <source>
        <dbReference type="Pfam" id="PF05709"/>
    </source>
</evidence>
<dbReference type="InterPro" id="IPR008841">
    <property type="entry name" value="Siphovirus-type_tail_N"/>
</dbReference>
<dbReference type="OrthoDB" id="3078561at2"/>
<organism evidence="3 4">
    <name type="scientific">Bacillus mesophilum</name>
    <dbReference type="NCBI Taxonomy" id="1071718"/>
    <lineage>
        <taxon>Bacteria</taxon>
        <taxon>Bacillati</taxon>
        <taxon>Bacillota</taxon>
        <taxon>Bacilli</taxon>
        <taxon>Bacillales</taxon>
        <taxon>Bacillaceae</taxon>
        <taxon>Bacillus</taxon>
    </lineage>
</organism>
<dbReference type="Gene3D" id="2.40.30.200">
    <property type="match status" value="1"/>
</dbReference>
<dbReference type="Pfam" id="PF05709">
    <property type="entry name" value="Sipho_tail"/>
    <property type="match status" value="1"/>
</dbReference>
<dbReference type="NCBIfam" id="TIGR01633">
    <property type="entry name" value="phi3626_gp14_N"/>
    <property type="match status" value="1"/>
</dbReference>
<evidence type="ECO:0000259" key="2">
    <source>
        <dbReference type="Pfam" id="PF22768"/>
    </source>
</evidence>
<dbReference type="Proteomes" id="UP000441354">
    <property type="component" value="Unassembled WGS sequence"/>
</dbReference>
<name>A0A7V7RPE3_9BACI</name>
<dbReference type="InterPro" id="IPR054738">
    <property type="entry name" value="Siphovirus-type_tail_C"/>
</dbReference>
<reference evidence="3 4" key="1">
    <citation type="journal article" date="2014" name="Arch. Microbiol.">
        <title>Bacillus mesophilum sp. nov., strain IITR-54T, a novel 4-chlorobiphenyl dechlorinating bacterium.</title>
        <authorList>
            <person name="Manickam N."/>
            <person name="Singh N.K."/>
            <person name="Bajaj A."/>
            <person name="Kumar R.M."/>
            <person name="Kaur G."/>
            <person name="Kaur N."/>
            <person name="Bala M."/>
            <person name="Kumar A."/>
            <person name="Mayilraj S."/>
        </authorList>
    </citation>
    <scope>NUCLEOTIDE SEQUENCE [LARGE SCALE GENOMIC DNA]</scope>
    <source>
        <strain evidence="3 4">IITR-54</strain>
    </source>
</reference>
<dbReference type="Gene3D" id="2.60.120.860">
    <property type="match status" value="1"/>
</dbReference>
<keyword evidence="4" id="KW-1185">Reference proteome</keyword>
<protein>
    <recommendedName>
        <fullName evidence="5">Phage tail protein</fullName>
    </recommendedName>
</protein>
<evidence type="ECO:0000313" key="4">
    <source>
        <dbReference type="Proteomes" id="UP000441354"/>
    </source>
</evidence>
<dbReference type="Pfam" id="PF22768">
    <property type="entry name" value="SPP1_Dit"/>
    <property type="match status" value="1"/>
</dbReference>
<dbReference type="RefSeq" id="WP_151571773.1">
    <property type="nucleotide sequence ID" value="NZ_WBOT01000001.1"/>
</dbReference>
<dbReference type="InterPro" id="IPR006520">
    <property type="entry name" value="Dit_BPSPP_N"/>
</dbReference>